<proteinExistence type="predicted"/>
<dbReference type="Pfam" id="PF13639">
    <property type="entry name" value="zf-RING_2"/>
    <property type="match status" value="1"/>
</dbReference>
<evidence type="ECO:0000256" key="1">
    <source>
        <dbReference type="ARBA" id="ARBA00022723"/>
    </source>
</evidence>
<dbReference type="GO" id="GO:0005634">
    <property type="term" value="C:nucleus"/>
    <property type="evidence" value="ECO:0007669"/>
    <property type="project" value="TreeGrafter"/>
</dbReference>
<dbReference type="InterPro" id="IPR001841">
    <property type="entry name" value="Znf_RING"/>
</dbReference>
<dbReference type="EMBL" id="JAKOGI010000006">
    <property type="protein sequence ID" value="KAJ8452157.1"/>
    <property type="molecule type" value="Genomic_DNA"/>
</dbReference>
<dbReference type="SUPFAM" id="SSF57850">
    <property type="entry name" value="RING/U-box"/>
    <property type="match status" value="1"/>
</dbReference>
<sequence>MSGASVIFYGRRSRSARSFDDLGFRGSSSSSSSSSDRGSQHHRHRKADLHRRCRRNHDPDEFPRSSLARLPVVASEPQQGCVFDFPSQNIISGETSLSGGLNGNGRLPVPVLLAKERLLQRLRGVSVSGSSSGGETETSSSGNDFQEVDTGLETSDSREQPPVYNFTELPSGVPYQSAPQKPNKKLPGLSEETLSQLHHGIYMEQQKGVGSSASHDCSICLENFVQGNELIILGCGHRFHTVCLYPWLQTCGECPNCRSCILTSSFQK</sequence>
<comment type="caution">
    <text evidence="7">The sequence shown here is derived from an EMBL/GenBank/DDBJ whole genome shotgun (WGS) entry which is preliminary data.</text>
</comment>
<feature type="domain" description="RING-type" evidence="6">
    <location>
        <begin position="217"/>
        <end position="258"/>
    </location>
</feature>
<feature type="compositionally biased region" description="Low complexity" evidence="5">
    <location>
        <begin position="24"/>
        <end position="37"/>
    </location>
</feature>
<dbReference type="PANTHER" id="PTHR45931:SF3">
    <property type="entry name" value="RING ZINC FINGER-CONTAINING PROTEIN"/>
    <property type="match status" value="1"/>
</dbReference>
<evidence type="ECO:0000313" key="7">
    <source>
        <dbReference type="EMBL" id="KAJ8452157.1"/>
    </source>
</evidence>
<dbReference type="GO" id="GO:0061630">
    <property type="term" value="F:ubiquitin protein ligase activity"/>
    <property type="evidence" value="ECO:0007669"/>
    <property type="project" value="TreeGrafter"/>
</dbReference>
<dbReference type="InterPro" id="IPR051834">
    <property type="entry name" value="RING_finger_E3_ligase"/>
</dbReference>
<dbReference type="Proteomes" id="UP001153076">
    <property type="component" value="Unassembled WGS sequence"/>
</dbReference>
<dbReference type="PANTHER" id="PTHR45931">
    <property type="entry name" value="SI:CH211-59O9.10"/>
    <property type="match status" value="1"/>
</dbReference>
<feature type="region of interest" description="Disordered" evidence="5">
    <location>
        <begin position="18"/>
        <end position="64"/>
    </location>
</feature>
<dbReference type="OrthoDB" id="8062037at2759"/>
<keyword evidence="1" id="KW-0479">Metal-binding</keyword>
<gene>
    <name evidence="7" type="ORF">Cgig2_016738</name>
</gene>
<evidence type="ECO:0000313" key="8">
    <source>
        <dbReference type="Proteomes" id="UP001153076"/>
    </source>
</evidence>
<keyword evidence="8" id="KW-1185">Reference proteome</keyword>
<evidence type="ECO:0000256" key="3">
    <source>
        <dbReference type="ARBA" id="ARBA00022833"/>
    </source>
</evidence>
<keyword evidence="3" id="KW-0862">Zinc</keyword>
<dbReference type="Gene3D" id="3.30.40.10">
    <property type="entry name" value="Zinc/RING finger domain, C3HC4 (zinc finger)"/>
    <property type="match status" value="1"/>
</dbReference>
<reference evidence="7" key="1">
    <citation type="submission" date="2022-04" db="EMBL/GenBank/DDBJ databases">
        <title>Carnegiea gigantea Genome sequencing and assembly v2.</title>
        <authorList>
            <person name="Copetti D."/>
            <person name="Sanderson M.J."/>
            <person name="Burquez A."/>
            <person name="Wojciechowski M.F."/>
        </authorList>
    </citation>
    <scope>NUCLEOTIDE SEQUENCE</scope>
    <source>
        <strain evidence="7">SGP5-SGP5p</strain>
        <tissue evidence="7">Aerial part</tissue>
    </source>
</reference>
<feature type="compositionally biased region" description="Low complexity" evidence="5">
    <location>
        <begin position="125"/>
        <end position="142"/>
    </location>
</feature>
<keyword evidence="2 4" id="KW-0863">Zinc-finger</keyword>
<evidence type="ECO:0000259" key="6">
    <source>
        <dbReference type="PROSITE" id="PS50089"/>
    </source>
</evidence>
<feature type="region of interest" description="Disordered" evidence="5">
    <location>
        <begin position="125"/>
        <end position="187"/>
    </location>
</feature>
<accession>A0A9Q1QRS8</accession>
<dbReference type="InterPro" id="IPR013083">
    <property type="entry name" value="Znf_RING/FYVE/PHD"/>
</dbReference>
<dbReference type="AlphaFoldDB" id="A0A9Q1QRS8"/>
<feature type="compositionally biased region" description="Basic residues" evidence="5">
    <location>
        <begin position="40"/>
        <end position="55"/>
    </location>
</feature>
<name>A0A9Q1QRS8_9CARY</name>
<dbReference type="GO" id="GO:0008270">
    <property type="term" value="F:zinc ion binding"/>
    <property type="evidence" value="ECO:0007669"/>
    <property type="project" value="UniProtKB-KW"/>
</dbReference>
<dbReference type="PROSITE" id="PS50089">
    <property type="entry name" value="ZF_RING_2"/>
    <property type="match status" value="1"/>
</dbReference>
<dbReference type="GO" id="GO:0006511">
    <property type="term" value="P:ubiquitin-dependent protein catabolic process"/>
    <property type="evidence" value="ECO:0007669"/>
    <property type="project" value="TreeGrafter"/>
</dbReference>
<protein>
    <recommendedName>
        <fullName evidence="6">RING-type domain-containing protein</fullName>
    </recommendedName>
</protein>
<evidence type="ECO:0000256" key="2">
    <source>
        <dbReference type="ARBA" id="ARBA00022771"/>
    </source>
</evidence>
<evidence type="ECO:0000256" key="4">
    <source>
        <dbReference type="PROSITE-ProRule" id="PRU00175"/>
    </source>
</evidence>
<organism evidence="7 8">
    <name type="scientific">Carnegiea gigantea</name>
    <dbReference type="NCBI Taxonomy" id="171969"/>
    <lineage>
        <taxon>Eukaryota</taxon>
        <taxon>Viridiplantae</taxon>
        <taxon>Streptophyta</taxon>
        <taxon>Embryophyta</taxon>
        <taxon>Tracheophyta</taxon>
        <taxon>Spermatophyta</taxon>
        <taxon>Magnoliopsida</taxon>
        <taxon>eudicotyledons</taxon>
        <taxon>Gunneridae</taxon>
        <taxon>Pentapetalae</taxon>
        <taxon>Caryophyllales</taxon>
        <taxon>Cactineae</taxon>
        <taxon>Cactaceae</taxon>
        <taxon>Cactoideae</taxon>
        <taxon>Echinocereeae</taxon>
        <taxon>Carnegiea</taxon>
    </lineage>
</organism>
<dbReference type="SMART" id="SM00184">
    <property type="entry name" value="RING"/>
    <property type="match status" value="1"/>
</dbReference>
<evidence type="ECO:0000256" key="5">
    <source>
        <dbReference type="SAM" id="MobiDB-lite"/>
    </source>
</evidence>